<organism evidence="1 2">
    <name type="scientific">Sporomusa acidovorans (strain ATCC 49682 / DSM 3132 / Mol)</name>
    <dbReference type="NCBI Taxonomy" id="1123286"/>
    <lineage>
        <taxon>Bacteria</taxon>
        <taxon>Bacillati</taxon>
        <taxon>Bacillota</taxon>
        <taxon>Negativicutes</taxon>
        <taxon>Selenomonadales</taxon>
        <taxon>Sporomusaceae</taxon>
        <taxon>Sporomusa</taxon>
    </lineage>
</organism>
<evidence type="ECO:0000313" key="1">
    <source>
        <dbReference type="EMBL" id="XFO73088.1"/>
    </source>
</evidence>
<name>A0ABZ3J3Z2_SPOA4</name>
<evidence type="ECO:0000313" key="2">
    <source>
        <dbReference type="Proteomes" id="UP000216052"/>
    </source>
</evidence>
<protein>
    <recommendedName>
        <fullName evidence="3">VWA domain containing CoxE-like protein</fullName>
    </recommendedName>
</protein>
<dbReference type="Proteomes" id="UP000216052">
    <property type="component" value="Chromosome"/>
</dbReference>
<dbReference type="EMBL" id="CP155571">
    <property type="protein sequence ID" value="XFO73088.1"/>
    <property type="molecule type" value="Genomic_DNA"/>
</dbReference>
<proteinExistence type="predicted"/>
<dbReference type="InterPro" id="IPR008912">
    <property type="entry name" value="Uncharacterised_CoxE"/>
</dbReference>
<dbReference type="InterPro" id="IPR036465">
    <property type="entry name" value="vWFA_dom_sf"/>
</dbReference>
<keyword evidence="2" id="KW-1185">Reference proteome</keyword>
<sequence>MNSLTDNIVGFIQILRQLGVRISIAETIDAVDSLTVIDSFDQAEFRAALKSTLIKNAEDQAAFNEAFNLFFVPPETKREQRTAWDSKQQHDLEQTKQAEEELVFQGQPLEIPSELKDVYKRLSDQEKERIQEFLEKTSTGHKVTKSFQPVVENLLKSSLSYWQRQLSPEDLAQLAAARRQLLGHEELDHVVDSAAGIGGSGRNPLLYKNMQDIAEHEIPQVTALIKRLASRLTTRISRRFRMTGRRKLIDIRRSIRRNMHYGGIMISLKYKTKKIHKPNIVVLCDVSASMTKFVRFTLPLLFGLASVVKNIESFLFATDLEQVTGYFRRDADFAQVSEKLLANSAQIGQGTNLFIALSSLENNYRQLLTPSTLLFIISDANTLAPLETANQLAVINKKVKRVLWLNTQSKDRWPQNSSLPLFVKHCDMFECYSLAHLTKILSLNLIRN</sequence>
<gene>
    <name evidence="1" type="ORF">SPACI_031620</name>
</gene>
<dbReference type="Pfam" id="PF05762">
    <property type="entry name" value="VWA_CoxE"/>
    <property type="match status" value="1"/>
</dbReference>
<dbReference type="PANTHER" id="PTHR39338:SF5">
    <property type="entry name" value="BLR6139 PROTEIN"/>
    <property type="match status" value="1"/>
</dbReference>
<reference evidence="1" key="1">
    <citation type="submission" date="2024-05" db="EMBL/GenBank/DDBJ databases">
        <title>Isolation and characterization of Sporomusa carbonis sp. nov., a carboxydotrophic hydrogenogen in the genus of Sporomusa isolated from a charcoal burning pile.</title>
        <authorList>
            <person name="Boeer T."/>
            <person name="Rosenbaum F."/>
            <person name="Eysell L."/>
            <person name="Mueller V."/>
            <person name="Daniel R."/>
            <person name="Poehlein A."/>
        </authorList>
    </citation>
    <scope>NUCLEOTIDE SEQUENCE [LARGE SCALE GENOMIC DNA]</scope>
    <source>
        <strain evidence="1">DSM 3132</strain>
    </source>
</reference>
<dbReference type="SUPFAM" id="SSF53300">
    <property type="entry name" value="vWA-like"/>
    <property type="match status" value="1"/>
</dbReference>
<dbReference type="PANTHER" id="PTHR39338">
    <property type="entry name" value="BLL5662 PROTEIN-RELATED"/>
    <property type="match status" value="1"/>
</dbReference>
<dbReference type="RefSeq" id="WP_093793711.1">
    <property type="nucleotide sequence ID" value="NZ_CP155571.1"/>
</dbReference>
<accession>A0ABZ3J3Z2</accession>
<evidence type="ECO:0008006" key="3">
    <source>
        <dbReference type="Google" id="ProtNLM"/>
    </source>
</evidence>